<dbReference type="SUPFAM" id="SSF48619">
    <property type="entry name" value="Phospholipase A2, PLA2"/>
    <property type="match status" value="1"/>
</dbReference>
<keyword evidence="2" id="KW-1185">Reference proteome</keyword>
<protein>
    <submittedName>
        <fullName evidence="1">Uncharacterized protein</fullName>
    </submittedName>
</protein>
<dbReference type="Proteomes" id="UP000270094">
    <property type="component" value="Unassembled WGS sequence"/>
</dbReference>
<dbReference type="AlphaFoldDB" id="A0A3P7JWZ0"/>
<name>A0A3P7JWZ0_STRVU</name>
<gene>
    <name evidence="1" type="ORF">SVUK_LOCUS19477</name>
</gene>
<reference evidence="1 2" key="1">
    <citation type="submission" date="2018-11" db="EMBL/GenBank/DDBJ databases">
        <authorList>
            <consortium name="Pathogen Informatics"/>
        </authorList>
    </citation>
    <scope>NUCLEOTIDE SEQUENCE [LARGE SCALE GENOMIC DNA]</scope>
</reference>
<evidence type="ECO:0000313" key="2">
    <source>
        <dbReference type="Proteomes" id="UP000270094"/>
    </source>
</evidence>
<dbReference type="GO" id="GO:0006644">
    <property type="term" value="P:phospholipid metabolic process"/>
    <property type="evidence" value="ECO:0007669"/>
    <property type="project" value="InterPro"/>
</dbReference>
<dbReference type="Gene3D" id="1.20.90.10">
    <property type="entry name" value="Phospholipase A2 domain"/>
    <property type="match status" value="1"/>
</dbReference>
<dbReference type="EMBL" id="UYYB01130490">
    <property type="protein sequence ID" value="VDM84479.1"/>
    <property type="molecule type" value="Genomic_DNA"/>
</dbReference>
<accession>A0A3P7JWZ0</accession>
<sequence length="70" mass="7957">MVTCVMGPSVSLSSYDGYGCYCNTVPRRWYTPMDKIDKYEENSRINLLTSIRYHLLAGAATISWDATIEQ</sequence>
<proteinExistence type="predicted"/>
<evidence type="ECO:0000313" key="1">
    <source>
        <dbReference type="EMBL" id="VDM84479.1"/>
    </source>
</evidence>
<dbReference type="GO" id="GO:0004623">
    <property type="term" value="F:phospholipase A2 activity"/>
    <property type="evidence" value="ECO:0007669"/>
    <property type="project" value="InterPro"/>
</dbReference>
<dbReference type="InterPro" id="IPR036444">
    <property type="entry name" value="PLipase_A2_dom_sf"/>
</dbReference>
<organism evidence="1 2">
    <name type="scientific">Strongylus vulgaris</name>
    <name type="common">Blood worm</name>
    <dbReference type="NCBI Taxonomy" id="40348"/>
    <lineage>
        <taxon>Eukaryota</taxon>
        <taxon>Metazoa</taxon>
        <taxon>Ecdysozoa</taxon>
        <taxon>Nematoda</taxon>
        <taxon>Chromadorea</taxon>
        <taxon>Rhabditida</taxon>
        <taxon>Rhabditina</taxon>
        <taxon>Rhabditomorpha</taxon>
        <taxon>Strongyloidea</taxon>
        <taxon>Strongylidae</taxon>
        <taxon>Strongylus</taxon>
    </lineage>
</organism>
<dbReference type="GO" id="GO:0050482">
    <property type="term" value="P:arachidonate secretion"/>
    <property type="evidence" value="ECO:0007669"/>
    <property type="project" value="InterPro"/>
</dbReference>